<reference evidence="3 4" key="1">
    <citation type="submission" date="2021-04" db="EMBL/GenBank/DDBJ databases">
        <title>Nocardia tengchongensis.</title>
        <authorList>
            <person name="Zhuang k."/>
            <person name="Ran Y."/>
            <person name="Li W."/>
        </authorList>
    </citation>
    <scope>NUCLEOTIDE SEQUENCE [LARGE SCALE GENOMIC DNA]</scope>
    <source>
        <strain evidence="3 4">CFH S0057</strain>
    </source>
</reference>
<gene>
    <name evidence="3" type="ORF">KHQ06_33180</name>
</gene>
<feature type="compositionally biased region" description="Basic residues" evidence="1">
    <location>
        <begin position="259"/>
        <end position="273"/>
    </location>
</feature>
<evidence type="ECO:0000256" key="1">
    <source>
        <dbReference type="SAM" id="MobiDB-lite"/>
    </source>
</evidence>
<name>A0ABX8CLQ2_9NOCA</name>
<dbReference type="InterPro" id="IPR041413">
    <property type="entry name" value="MLTR_LBD"/>
</dbReference>
<dbReference type="Gene3D" id="3.30.450.180">
    <property type="match status" value="1"/>
</dbReference>
<keyword evidence="4" id="KW-1185">Reference proteome</keyword>
<evidence type="ECO:0000313" key="4">
    <source>
        <dbReference type="Proteomes" id="UP000683310"/>
    </source>
</evidence>
<sequence>MKTPCAPSIATGIESVSSRSPWIRFAPSARSAIAAGDGPRACAARRSPSWPGVSLTWYTWLEQARKIAASPKVVDALARALRLSPAEHRHLRALSGLPDLSEHEDTDDSRLQRLVDALMPNLAVVHDGRLDFVVWNAAFARIRVDPAELPADRRNLLWWMFTDERTRAMMPRWEPAARAILGQFRALVGRTPDDPHLNALVAALAEASPQFRTWWQDYPVQDFRASTIYPRPPCRRPREPGRLPAAPGREPRPADGRPPPRHRRRPRPHRNPA</sequence>
<feature type="domain" description="MmyB-like transcription regulator ligand binding" evidence="2">
    <location>
        <begin position="110"/>
        <end position="227"/>
    </location>
</feature>
<dbReference type="Pfam" id="PF13560">
    <property type="entry name" value="HTH_31"/>
    <property type="match status" value="1"/>
</dbReference>
<dbReference type="EMBL" id="CP074371">
    <property type="protein sequence ID" value="QVI20883.1"/>
    <property type="molecule type" value="Genomic_DNA"/>
</dbReference>
<organism evidence="3 4">
    <name type="scientific">Nocardia tengchongensis</name>
    <dbReference type="NCBI Taxonomy" id="2055889"/>
    <lineage>
        <taxon>Bacteria</taxon>
        <taxon>Bacillati</taxon>
        <taxon>Actinomycetota</taxon>
        <taxon>Actinomycetes</taxon>
        <taxon>Mycobacteriales</taxon>
        <taxon>Nocardiaceae</taxon>
        <taxon>Nocardia</taxon>
    </lineage>
</organism>
<feature type="region of interest" description="Disordered" evidence="1">
    <location>
        <begin position="229"/>
        <end position="273"/>
    </location>
</feature>
<accession>A0ABX8CLQ2</accession>
<evidence type="ECO:0000259" key="2">
    <source>
        <dbReference type="Pfam" id="PF17765"/>
    </source>
</evidence>
<evidence type="ECO:0000313" key="3">
    <source>
        <dbReference type="EMBL" id="QVI20883.1"/>
    </source>
</evidence>
<dbReference type="Pfam" id="PF17765">
    <property type="entry name" value="MLTR_LBD"/>
    <property type="match status" value="1"/>
</dbReference>
<dbReference type="Proteomes" id="UP000683310">
    <property type="component" value="Chromosome"/>
</dbReference>
<protein>
    <submittedName>
        <fullName evidence="3">Helix-turn-helix domain-containing protein</fullName>
    </submittedName>
</protein>
<proteinExistence type="predicted"/>
<dbReference type="PANTHER" id="PTHR35010">
    <property type="entry name" value="BLL4672 PROTEIN-RELATED"/>
    <property type="match status" value="1"/>
</dbReference>